<feature type="domain" description="G-protein coupled receptors family 1 profile" evidence="13">
    <location>
        <begin position="31"/>
        <end position="132"/>
    </location>
</feature>
<dbReference type="PANTHER" id="PTHR26452">
    <property type="entry name" value="OLFACTORY RECEPTOR"/>
    <property type="match status" value="1"/>
</dbReference>
<evidence type="ECO:0000256" key="2">
    <source>
        <dbReference type="ARBA" id="ARBA00022475"/>
    </source>
</evidence>
<feature type="domain" description="G-protein coupled receptors family 1 profile" evidence="13">
    <location>
        <begin position="175"/>
        <end position="425"/>
    </location>
</feature>
<dbReference type="PRINTS" id="PR00237">
    <property type="entry name" value="GPCRRHODOPSN"/>
</dbReference>
<evidence type="ECO:0000256" key="10">
    <source>
        <dbReference type="ARBA" id="ARBA00023224"/>
    </source>
</evidence>
<dbReference type="PROSITE" id="PS00237">
    <property type="entry name" value="G_PROTEIN_RECEP_F1_1"/>
    <property type="match status" value="1"/>
</dbReference>
<feature type="transmembrane region" description="Helical" evidence="12">
    <location>
        <begin position="274"/>
        <end position="292"/>
    </location>
</feature>
<reference evidence="15" key="1">
    <citation type="submission" date="2025-08" db="UniProtKB">
        <authorList>
            <consortium name="RefSeq"/>
        </authorList>
    </citation>
    <scope>IDENTIFICATION</scope>
</reference>
<feature type="transmembrane region" description="Helical" evidence="12">
    <location>
        <begin position="332"/>
        <end position="355"/>
    </location>
</feature>
<keyword evidence="10 11" id="KW-0807">Transducer</keyword>
<dbReference type="Pfam" id="PF00001">
    <property type="entry name" value="7tm_1"/>
    <property type="match status" value="1"/>
</dbReference>
<sequence length="448" mass="50884">MGQPWGGVDEEKKVYVRLEFSLPGDFSVECYLLAVIAYDHYVAICHPLTYTVHMSRKVRIYLAAGCWVSGFISSMVQVISVTILDFYGPNVVDYFFCDVTPLFKLDYFNVVVVAVAGMGPLTFILVTYVYFMEFRKWENNSGVTEFIIVGLSATNEPQIVLFLMFLIIYLITLIGNMIILTLITSDSRLHSPMYFFLANLSLIDIIFSSVTVPNLLSNLLGMKKTISFSGCITQLYFFQYFVVAECYLLAVMAYDRYVAICYPLNYPIRMNRKVRIQMVIGCWICGFVNSMVQAVSVSRLDYCGPNIVDHFFCDVTPLFKLSCSSTTLSETVFMIVVFFAGMCPLTFILVTYIRIITAILKMRSTAGRRRTFSTCASHFTVVGLYYGSGIFSYIWPTTTYAMNKDVKVVAVLYTIFTPMLNPIIYSLRNREVKAALKKLISRKAVLTK</sequence>
<dbReference type="InterPro" id="IPR000725">
    <property type="entry name" value="Olfact_rcpt"/>
</dbReference>
<dbReference type="PRINTS" id="PR00245">
    <property type="entry name" value="OLFACTORYR"/>
</dbReference>
<keyword evidence="6 12" id="KW-1133">Transmembrane helix</keyword>
<keyword evidence="14" id="KW-1185">Reference proteome</keyword>
<dbReference type="PROSITE" id="PS50262">
    <property type="entry name" value="G_PROTEIN_RECEP_F1_2"/>
    <property type="match status" value="2"/>
</dbReference>
<dbReference type="InterPro" id="IPR017452">
    <property type="entry name" value="GPCR_Rhodpsn_7TM"/>
</dbReference>
<evidence type="ECO:0000259" key="13">
    <source>
        <dbReference type="PROSITE" id="PS50262"/>
    </source>
</evidence>
<dbReference type="CDD" id="cd13954">
    <property type="entry name" value="7tmA_OR"/>
    <property type="match status" value="1"/>
</dbReference>
<dbReference type="KEGG" id="muo:115461966"/>
<protein>
    <submittedName>
        <fullName evidence="15">Olfactory receptor 5F1-like</fullName>
    </submittedName>
</protein>
<dbReference type="Pfam" id="PF13853">
    <property type="entry name" value="7tm_4"/>
    <property type="match status" value="1"/>
</dbReference>
<keyword evidence="2" id="KW-1003">Cell membrane</keyword>
<dbReference type="InterPro" id="IPR050516">
    <property type="entry name" value="Olfactory_GPCR"/>
</dbReference>
<keyword evidence="5" id="KW-0552">Olfaction</keyword>
<evidence type="ECO:0000256" key="6">
    <source>
        <dbReference type="ARBA" id="ARBA00022989"/>
    </source>
</evidence>
<organism evidence="14 15">
    <name type="scientific">Microcaecilia unicolor</name>
    <dbReference type="NCBI Taxonomy" id="1415580"/>
    <lineage>
        <taxon>Eukaryota</taxon>
        <taxon>Metazoa</taxon>
        <taxon>Chordata</taxon>
        <taxon>Craniata</taxon>
        <taxon>Vertebrata</taxon>
        <taxon>Euteleostomi</taxon>
        <taxon>Amphibia</taxon>
        <taxon>Gymnophiona</taxon>
        <taxon>Siphonopidae</taxon>
        <taxon>Microcaecilia</taxon>
    </lineage>
</organism>
<evidence type="ECO:0000256" key="8">
    <source>
        <dbReference type="ARBA" id="ARBA00023136"/>
    </source>
</evidence>
<feature type="transmembrane region" description="Helical" evidence="12">
    <location>
        <begin position="408"/>
        <end position="427"/>
    </location>
</feature>
<feature type="transmembrane region" description="Helical" evidence="12">
    <location>
        <begin position="107"/>
        <end position="130"/>
    </location>
</feature>
<feature type="transmembrane region" description="Helical" evidence="12">
    <location>
        <begin position="60"/>
        <end position="87"/>
    </location>
</feature>
<comment type="similarity">
    <text evidence="11">Belongs to the G-protein coupled receptor 1 family.</text>
</comment>
<keyword evidence="8 12" id="KW-0472">Membrane</keyword>
<accession>A0A6P7WXD6</accession>
<comment type="subcellular location">
    <subcellularLocation>
        <location evidence="1">Cell membrane</location>
        <topology evidence="1">Multi-pass membrane protein</topology>
    </subcellularLocation>
</comment>
<evidence type="ECO:0000256" key="12">
    <source>
        <dbReference type="SAM" id="Phobius"/>
    </source>
</evidence>
<evidence type="ECO:0000256" key="5">
    <source>
        <dbReference type="ARBA" id="ARBA00022725"/>
    </source>
</evidence>
<gene>
    <name evidence="15" type="primary">LOC115461966</name>
</gene>
<evidence type="ECO:0000256" key="11">
    <source>
        <dbReference type="RuleBase" id="RU000688"/>
    </source>
</evidence>
<evidence type="ECO:0000256" key="4">
    <source>
        <dbReference type="ARBA" id="ARBA00022692"/>
    </source>
</evidence>
<evidence type="ECO:0000256" key="1">
    <source>
        <dbReference type="ARBA" id="ARBA00004651"/>
    </source>
</evidence>
<feature type="transmembrane region" description="Helical" evidence="12">
    <location>
        <begin position="376"/>
        <end position="396"/>
    </location>
</feature>
<feature type="transmembrane region" description="Helical" evidence="12">
    <location>
        <begin position="159"/>
        <end position="182"/>
    </location>
</feature>
<keyword evidence="7 11" id="KW-0297">G-protein coupled receptor</keyword>
<dbReference type="RefSeq" id="XP_030047877.1">
    <property type="nucleotide sequence ID" value="XM_030192017.1"/>
</dbReference>
<name>A0A6P7WXD6_9AMPH</name>
<dbReference type="GeneID" id="115461966"/>
<evidence type="ECO:0000313" key="15">
    <source>
        <dbReference type="RefSeq" id="XP_030047877.1"/>
    </source>
</evidence>
<keyword evidence="9 11" id="KW-0675">Receptor</keyword>
<evidence type="ECO:0000256" key="7">
    <source>
        <dbReference type="ARBA" id="ARBA00023040"/>
    </source>
</evidence>
<feature type="transmembrane region" description="Helical" evidence="12">
    <location>
        <begin position="194"/>
        <end position="216"/>
    </location>
</feature>
<keyword evidence="3" id="KW-0716">Sensory transduction</keyword>
<dbReference type="InParanoid" id="A0A6P7WXD6"/>
<evidence type="ECO:0000313" key="14">
    <source>
        <dbReference type="Proteomes" id="UP000515156"/>
    </source>
</evidence>
<dbReference type="AlphaFoldDB" id="A0A6P7WXD6"/>
<dbReference type="FunFam" id="1.20.1070.10:FF:000001">
    <property type="entry name" value="Olfactory receptor"/>
    <property type="match status" value="1"/>
</dbReference>
<dbReference type="GO" id="GO:0004984">
    <property type="term" value="F:olfactory receptor activity"/>
    <property type="evidence" value="ECO:0007669"/>
    <property type="project" value="InterPro"/>
</dbReference>
<dbReference type="SUPFAM" id="SSF81321">
    <property type="entry name" value="Family A G protein-coupled receptor-like"/>
    <property type="match status" value="2"/>
</dbReference>
<dbReference type="Proteomes" id="UP000515156">
    <property type="component" value="Chromosome 2"/>
</dbReference>
<keyword evidence="4 11" id="KW-0812">Transmembrane</keyword>
<dbReference type="GO" id="GO:0005886">
    <property type="term" value="C:plasma membrane"/>
    <property type="evidence" value="ECO:0007669"/>
    <property type="project" value="UniProtKB-SubCell"/>
</dbReference>
<proteinExistence type="inferred from homology"/>
<evidence type="ECO:0000256" key="3">
    <source>
        <dbReference type="ARBA" id="ARBA00022606"/>
    </source>
</evidence>
<dbReference type="GO" id="GO:0004930">
    <property type="term" value="F:G protein-coupled receptor activity"/>
    <property type="evidence" value="ECO:0007669"/>
    <property type="project" value="UniProtKB-KW"/>
</dbReference>
<evidence type="ECO:0000256" key="9">
    <source>
        <dbReference type="ARBA" id="ARBA00023170"/>
    </source>
</evidence>
<dbReference type="InterPro" id="IPR000276">
    <property type="entry name" value="GPCR_Rhodpsn"/>
</dbReference>
<dbReference type="Gene3D" id="1.20.1070.10">
    <property type="entry name" value="Rhodopsin 7-helix transmembrane proteins"/>
    <property type="match status" value="2"/>
</dbReference>
<dbReference type="OrthoDB" id="9975554at2759"/>